<evidence type="ECO:0000259" key="2">
    <source>
        <dbReference type="Pfam" id="PF01408"/>
    </source>
</evidence>
<evidence type="ECO:0000313" key="5">
    <source>
        <dbReference type="Proteomes" id="UP000318093"/>
    </source>
</evidence>
<evidence type="ECO:0000313" key="4">
    <source>
        <dbReference type="EMBL" id="TMI85295.1"/>
    </source>
</evidence>
<dbReference type="Gene3D" id="3.30.360.10">
    <property type="entry name" value="Dihydrodipicolinate Reductase, domain 2"/>
    <property type="match status" value="1"/>
</dbReference>
<dbReference type="Pfam" id="PF22725">
    <property type="entry name" value="GFO_IDH_MocA_C3"/>
    <property type="match status" value="1"/>
</dbReference>
<name>A0A537JP34_9BACT</name>
<dbReference type="InterPro" id="IPR055170">
    <property type="entry name" value="GFO_IDH_MocA-like_dom"/>
</dbReference>
<sequence>MDSIRTAVVGLNQGLMHVVEVLANPRFQLAAVCDSDEKKLGWLRGEPAVDDEPGWYRAHRAALLDRARAHPELARATLTTDFQALLEMPDVDAVILTVPIRLNAPLAARVLEAGKHCFAQKPFAINVEQGLRLRGAVRESRRAFIHGFQYRYAPVFAQVRKMIDAGALGTVKQLWWNMARRPLRASHNRLELSGGPYLADCCHWLDLFEYFQPGARFTRVAAFGGLDVPNTHVDFPDNAVTIIEYNTGVRGSLNFTYFTDQPEQSVWGIQGTGGKIRGDNEEAGRFVMFSGPTRDRTDFAVNPARAYRDLLGFDRIHDAFADQIEAGDRAWAVDEAERGLENLLLCLAADRAILERRIVQREEFASAASGL</sequence>
<dbReference type="InterPro" id="IPR036291">
    <property type="entry name" value="NAD(P)-bd_dom_sf"/>
</dbReference>
<dbReference type="InterPro" id="IPR050463">
    <property type="entry name" value="Gfo/Idh/MocA_oxidrdct_glycsds"/>
</dbReference>
<dbReference type="PANTHER" id="PTHR43818:SF11">
    <property type="entry name" value="BCDNA.GH03377"/>
    <property type="match status" value="1"/>
</dbReference>
<keyword evidence="1" id="KW-0560">Oxidoreductase</keyword>
<dbReference type="InterPro" id="IPR000683">
    <property type="entry name" value="Gfo/Idh/MocA-like_OxRdtase_N"/>
</dbReference>
<dbReference type="EMBL" id="VBAN01000018">
    <property type="protein sequence ID" value="TMI85295.1"/>
    <property type="molecule type" value="Genomic_DNA"/>
</dbReference>
<feature type="domain" description="GFO/IDH/MocA-like oxidoreductase" evidence="3">
    <location>
        <begin position="156"/>
        <end position="277"/>
    </location>
</feature>
<dbReference type="AlphaFoldDB" id="A0A537JP34"/>
<comment type="caution">
    <text evidence="4">The sequence shown here is derived from an EMBL/GenBank/DDBJ whole genome shotgun (WGS) entry which is preliminary data.</text>
</comment>
<reference evidence="4 5" key="1">
    <citation type="journal article" date="2019" name="Nat. Microbiol.">
        <title>Mediterranean grassland soil C-N compound turnover is dependent on rainfall and depth, and is mediated by genomically divergent microorganisms.</title>
        <authorList>
            <person name="Diamond S."/>
            <person name="Andeer P.F."/>
            <person name="Li Z."/>
            <person name="Crits-Christoph A."/>
            <person name="Burstein D."/>
            <person name="Anantharaman K."/>
            <person name="Lane K.R."/>
            <person name="Thomas B.C."/>
            <person name="Pan C."/>
            <person name="Northen T.R."/>
            <person name="Banfield J.F."/>
        </authorList>
    </citation>
    <scope>NUCLEOTIDE SEQUENCE [LARGE SCALE GENOMIC DNA]</scope>
    <source>
        <strain evidence="4">NP_6</strain>
    </source>
</reference>
<proteinExistence type="predicted"/>
<evidence type="ECO:0000256" key="1">
    <source>
        <dbReference type="ARBA" id="ARBA00023002"/>
    </source>
</evidence>
<evidence type="ECO:0000259" key="3">
    <source>
        <dbReference type="Pfam" id="PF22725"/>
    </source>
</evidence>
<dbReference type="Gene3D" id="3.40.50.720">
    <property type="entry name" value="NAD(P)-binding Rossmann-like Domain"/>
    <property type="match status" value="1"/>
</dbReference>
<dbReference type="GO" id="GO:0016491">
    <property type="term" value="F:oxidoreductase activity"/>
    <property type="evidence" value="ECO:0007669"/>
    <property type="project" value="UniProtKB-KW"/>
</dbReference>
<dbReference type="Pfam" id="PF01408">
    <property type="entry name" value="GFO_IDH_MocA"/>
    <property type="match status" value="1"/>
</dbReference>
<protein>
    <submittedName>
        <fullName evidence="4">Gfo/Idh/MocA family oxidoreductase</fullName>
    </submittedName>
</protein>
<dbReference type="PANTHER" id="PTHR43818">
    <property type="entry name" value="BCDNA.GH03377"/>
    <property type="match status" value="1"/>
</dbReference>
<gene>
    <name evidence="4" type="ORF">E6H03_00705</name>
</gene>
<dbReference type="SUPFAM" id="SSF51735">
    <property type="entry name" value="NAD(P)-binding Rossmann-fold domains"/>
    <property type="match status" value="1"/>
</dbReference>
<dbReference type="Proteomes" id="UP000318093">
    <property type="component" value="Unassembled WGS sequence"/>
</dbReference>
<accession>A0A537JP34</accession>
<feature type="domain" description="Gfo/Idh/MocA-like oxidoreductase N-terminal" evidence="2">
    <location>
        <begin position="4"/>
        <end position="145"/>
    </location>
</feature>
<dbReference type="GO" id="GO:0000166">
    <property type="term" value="F:nucleotide binding"/>
    <property type="evidence" value="ECO:0007669"/>
    <property type="project" value="InterPro"/>
</dbReference>
<organism evidence="4 5">
    <name type="scientific">Candidatus Segetimicrobium genomatis</name>
    <dbReference type="NCBI Taxonomy" id="2569760"/>
    <lineage>
        <taxon>Bacteria</taxon>
        <taxon>Bacillati</taxon>
        <taxon>Candidatus Sysuimicrobiota</taxon>
        <taxon>Candidatus Sysuimicrobiia</taxon>
        <taxon>Candidatus Sysuimicrobiales</taxon>
        <taxon>Candidatus Segetimicrobiaceae</taxon>
        <taxon>Candidatus Segetimicrobium</taxon>
    </lineage>
</organism>
<dbReference type="SUPFAM" id="SSF55347">
    <property type="entry name" value="Glyceraldehyde-3-phosphate dehydrogenase-like, C-terminal domain"/>
    <property type="match status" value="1"/>
</dbReference>